<name>A0A7R9AFD9_9CRUS</name>
<dbReference type="EMBL" id="LR904658">
    <property type="protein sequence ID" value="CAD7252994.1"/>
    <property type="molecule type" value="Genomic_DNA"/>
</dbReference>
<dbReference type="AlphaFoldDB" id="A0A7R9AFD9"/>
<keyword evidence="2" id="KW-1185">Reference proteome</keyword>
<organism evidence="1">
    <name type="scientific">Darwinula stevensoni</name>
    <dbReference type="NCBI Taxonomy" id="69355"/>
    <lineage>
        <taxon>Eukaryota</taxon>
        <taxon>Metazoa</taxon>
        <taxon>Ecdysozoa</taxon>
        <taxon>Arthropoda</taxon>
        <taxon>Crustacea</taxon>
        <taxon>Oligostraca</taxon>
        <taxon>Ostracoda</taxon>
        <taxon>Podocopa</taxon>
        <taxon>Podocopida</taxon>
        <taxon>Darwinulocopina</taxon>
        <taxon>Darwinuloidea</taxon>
        <taxon>Darwinulidae</taxon>
        <taxon>Darwinula</taxon>
    </lineage>
</organism>
<dbReference type="EMBL" id="CAJPEV010005141">
    <property type="protein sequence ID" value="CAG0902802.1"/>
    <property type="molecule type" value="Genomic_DNA"/>
</dbReference>
<reference evidence="1" key="1">
    <citation type="submission" date="2020-11" db="EMBL/GenBank/DDBJ databases">
        <authorList>
            <person name="Tran Van P."/>
        </authorList>
    </citation>
    <scope>NUCLEOTIDE SEQUENCE</scope>
</reference>
<accession>A0A7R9AFD9</accession>
<proteinExistence type="predicted"/>
<evidence type="ECO:0000313" key="2">
    <source>
        <dbReference type="Proteomes" id="UP000677054"/>
    </source>
</evidence>
<gene>
    <name evidence="1" type="ORF">DSTB1V02_LOCUS12745</name>
</gene>
<evidence type="ECO:0000313" key="1">
    <source>
        <dbReference type="EMBL" id="CAD7252994.1"/>
    </source>
</evidence>
<protein>
    <submittedName>
        <fullName evidence="1">Uncharacterized protein</fullName>
    </submittedName>
</protein>
<sequence>MIDYLHYTIYPERRLMQGVERAIHSNVLSSGLESYLCDKKAREHGSQLGLGISCEAPTIALSPTPSLDWIRRLRNTLFNENILIDMTNFVIQLSGEDLISLPQEEDISKKQEYRSKIEYIFSILLRRNPDDTKKKLLKVLERMRREDIILSIGCNSDLWSGRKDLVRNRAWGTP</sequence>
<dbReference type="Proteomes" id="UP000677054">
    <property type="component" value="Unassembled WGS sequence"/>
</dbReference>